<proteinExistence type="predicted"/>
<dbReference type="OrthoDB" id="10459088at2759"/>
<sequence>MDTVEDQSQETALVKAITESIHQSIHAPTETQSEPSKRPSKTSKKRLANELPPRITRMMTRVAEATKKACLERQEGETEAVFDEHRKETHAQQPIYIDESSSINEQDTDYRPSSVLQERNSNTSKGRIARKAAGKENAVFPNIAKSTKSAPAGRSRPIKRKHGEDTAVGKIASVSTSFSNRSSLKEKRKKSKKPRSTKSAKKQNPNSPQDE</sequence>
<dbReference type="Proteomes" id="UP001150904">
    <property type="component" value="Unassembled WGS sequence"/>
</dbReference>
<accession>A0A9W9MBA5</accession>
<evidence type="ECO:0000313" key="2">
    <source>
        <dbReference type="EMBL" id="KAJ5195638.1"/>
    </source>
</evidence>
<evidence type="ECO:0000256" key="1">
    <source>
        <dbReference type="SAM" id="MobiDB-lite"/>
    </source>
</evidence>
<evidence type="ECO:0000313" key="3">
    <source>
        <dbReference type="Proteomes" id="UP001150904"/>
    </source>
</evidence>
<feature type="compositionally biased region" description="Polar residues" evidence="1">
    <location>
        <begin position="114"/>
        <end position="125"/>
    </location>
</feature>
<dbReference type="RefSeq" id="XP_058306126.1">
    <property type="nucleotide sequence ID" value="XM_058456138.1"/>
</dbReference>
<dbReference type="EMBL" id="JAPQKR010000015">
    <property type="protein sequence ID" value="KAJ5195638.1"/>
    <property type="molecule type" value="Genomic_DNA"/>
</dbReference>
<reference evidence="2" key="1">
    <citation type="submission" date="2022-12" db="EMBL/GenBank/DDBJ databases">
        <authorList>
            <person name="Petersen C."/>
        </authorList>
    </citation>
    <scope>NUCLEOTIDE SEQUENCE</scope>
    <source>
        <strain evidence="2">IBT 15544</strain>
    </source>
</reference>
<feature type="compositionally biased region" description="Basic and acidic residues" evidence="1">
    <location>
        <begin position="70"/>
        <end position="90"/>
    </location>
</feature>
<dbReference type="AlphaFoldDB" id="A0A9W9MBA5"/>
<feature type="region of interest" description="Disordered" evidence="1">
    <location>
        <begin position="70"/>
        <end position="211"/>
    </location>
</feature>
<feature type="region of interest" description="Disordered" evidence="1">
    <location>
        <begin position="16"/>
        <end position="53"/>
    </location>
</feature>
<dbReference type="GeneID" id="83183439"/>
<keyword evidence="3" id="KW-1185">Reference proteome</keyword>
<gene>
    <name evidence="2" type="ORF">N7498_009076</name>
</gene>
<comment type="caution">
    <text evidence="2">The sequence shown here is derived from an EMBL/GenBank/DDBJ whole genome shotgun (WGS) entry which is preliminary data.</text>
</comment>
<feature type="compositionally biased region" description="Basic residues" evidence="1">
    <location>
        <begin position="186"/>
        <end position="201"/>
    </location>
</feature>
<organism evidence="2 3">
    <name type="scientific">Penicillium cinerascens</name>
    <dbReference type="NCBI Taxonomy" id="70096"/>
    <lineage>
        <taxon>Eukaryota</taxon>
        <taxon>Fungi</taxon>
        <taxon>Dikarya</taxon>
        <taxon>Ascomycota</taxon>
        <taxon>Pezizomycotina</taxon>
        <taxon>Eurotiomycetes</taxon>
        <taxon>Eurotiomycetidae</taxon>
        <taxon>Eurotiales</taxon>
        <taxon>Aspergillaceae</taxon>
        <taxon>Penicillium</taxon>
    </lineage>
</organism>
<reference evidence="2" key="2">
    <citation type="journal article" date="2023" name="IMA Fungus">
        <title>Comparative genomic study of the Penicillium genus elucidates a diverse pangenome and 15 lateral gene transfer events.</title>
        <authorList>
            <person name="Petersen C."/>
            <person name="Sorensen T."/>
            <person name="Nielsen M.R."/>
            <person name="Sondergaard T.E."/>
            <person name="Sorensen J.L."/>
            <person name="Fitzpatrick D.A."/>
            <person name="Frisvad J.C."/>
            <person name="Nielsen K.L."/>
        </authorList>
    </citation>
    <scope>NUCLEOTIDE SEQUENCE</scope>
    <source>
        <strain evidence="2">IBT 15544</strain>
    </source>
</reference>
<name>A0A9W9MBA5_9EURO</name>
<protein>
    <submittedName>
        <fullName evidence="2">Uncharacterized protein</fullName>
    </submittedName>
</protein>